<protein>
    <submittedName>
        <fullName evidence="2">Phage protein</fullName>
    </submittedName>
</protein>
<evidence type="ECO:0000313" key="3">
    <source>
        <dbReference type="Proteomes" id="UP000001977"/>
    </source>
</evidence>
<sequence length="103" mass="11552">MVQLDLIRAPNQAFSVVIDGVLWEIAIKTARAVMCADITRDGEVLVQGQRIIADAPILPFRHLSLRGNFTILTRDDDLPWWEEFGRSQSLVYLTAAEVGINDD</sequence>
<dbReference type="KEGG" id="bav:BAV1331"/>
<dbReference type="HOGENOM" id="CLU_2258285_0_0_4"/>
<evidence type="ECO:0000259" key="1">
    <source>
        <dbReference type="Pfam" id="PF22479"/>
    </source>
</evidence>
<name>Q2L2V1_BORA1</name>
<dbReference type="OrthoDB" id="6444802at2"/>
<dbReference type="STRING" id="360910.BAV1331"/>
<accession>Q2L2V1</accession>
<dbReference type="AlphaFoldDB" id="Q2L2V1"/>
<dbReference type="Pfam" id="PF22479">
    <property type="entry name" value="Pam3_gp18"/>
    <property type="match status" value="1"/>
</dbReference>
<dbReference type="eggNOG" id="ENOG5032XS8">
    <property type="taxonomic scope" value="Bacteria"/>
</dbReference>
<dbReference type="InterPro" id="IPR054252">
    <property type="entry name" value="Pam3_gp18"/>
</dbReference>
<evidence type="ECO:0000313" key="2">
    <source>
        <dbReference type="EMBL" id="CAJ48938.1"/>
    </source>
</evidence>
<gene>
    <name evidence="2" type="ordered locus">BAV1331</name>
</gene>
<keyword evidence="3" id="KW-1185">Reference proteome</keyword>
<reference evidence="2 3" key="1">
    <citation type="journal article" date="2006" name="J. Bacteriol.">
        <title>Comparison of the genome sequence of the poultry pathogen Bordetella avium with those of B. bronchiseptica, B. pertussis, and B. parapertussis reveals extensive diversity in surface structures associated with host interaction.</title>
        <authorList>
            <person name="Sebaihia M."/>
            <person name="Preston A."/>
            <person name="Maskell D.J."/>
            <person name="Kuzmiak H."/>
            <person name="Connell T.D."/>
            <person name="King N.D."/>
            <person name="Orndorff P.E."/>
            <person name="Miyamoto D.M."/>
            <person name="Thomson N.R."/>
            <person name="Harris D."/>
            <person name="Goble A."/>
            <person name="Lord A."/>
            <person name="Murphy L."/>
            <person name="Quail M.A."/>
            <person name="Rutter S."/>
            <person name="Squares R."/>
            <person name="Squares S."/>
            <person name="Woodward J."/>
            <person name="Parkhill J."/>
            <person name="Temple L.M."/>
        </authorList>
    </citation>
    <scope>NUCLEOTIDE SEQUENCE [LARGE SCALE GENOMIC DNA]</scope>
    <source>
        <strain evidence="2 3">197N</strain>
    </source>
</reference>
<dbReference type="Proteomes" id="UP000001977">
    <property type="component" value="Chromosome"/>
</dbReference>
<organism evidence="2 3">
    <name type="scientific">Bordetella avium (strain 197N)</name>
    <dbReference type="NCBI Taxonomy" id="360910"/>
    <lineage>
        <taxon>Bacteria</taxon>
        <taxon>Pseudomonadati</taxon>
        <taxon>Pseudomonadota</taxon>
        <taxon>Betaproteobacteria</taxon>
        <taxon>Burkholderiales</taxon>
        <taxon>Alcaligenaceae</taxon>
        <taxon>Bordetella</taxon>
    </lineage>
</organism>
<dbReference type="EMBL" id="AM167904">
    <property type="protein sequence ID" value="CAJ48938.1"/>
    <property type="molecule type" value="Genomic_DNA"/>
</dbReference>
<feature type="domain" description="Cyanophage baseplate Pam3 plug gp18" evidence="1">
    <location>
        <begin position="1"/>
        <end position="94"/>
    </location>
</feature>
<proteinExistence type="predicted"/>